<sequence>MTKNTPAANSPKPVPACKKGDVVPRIALPGLDDRAIDLTDQRIAGDSLILWTGKKLPAADDLKMAARFSEQMQKARMRLFLVVPGHKGSLDEKLKNQLPDCVTVMFDPENRLMPVFDIRDQGFVVIRPDGRLGGVFSSAAAPIDGFQMAVAYCQAHADSVAFSVIERQAPVLVVDNVLEPELCDQLLDYWRKGEKQANGVSKGSESNQAGDIWP</sequence>
<proteinExistence type="predicted"/>
<dbReference type="EMBL" id="NWTK01000008">
    <property type="protein sequence ID" value="PKR53568.1"/>
    <property type="molecule type" value="Genomic_DNA"/>
</dbReference>
<accession>A0A2N3KSM8</accession>
<evidence type="ECO:0000313" key="2">
    <source>
        <dbReference type="Proteomes" id="UP000233597"/>
    </source>
</evidence>
<evidence type="ECO:0000313" key="1">
    <source>
        <dbReference type="EMBL" id="PKR53568.1"/>
    </source>
</evidence>
<dbReference type="AlphaFoldDB" id="A0A2N3KSM8"/>
<protein>
    <submittedName>
        <fullName evidence="1">Uncharacterized protein</fullName>
    </submittedName>
</protein>
<dbReference type="Proteomes" id="UP000233597">
    <property type="component" value="Unassembled WGS sequence"/>
</dbReference>
<comment type="caution">
    <text evidence="1">The sequence shown here is derived from an EMBL/GenBank/DDBJ whole genome shotgun (WGS) entry which is preliminary data.</text>
</comment>
<reference evidence="1 2" key="1">
    <citation type="submission" date="2017-09" db="EMBL/GenBank/DDBJ databases">
        <title>Biodiversity and function of Thalassospira species in the particle-attached aromatic-hydrocarbon-degrading consortia from the surface seawater of the South China Sea.</title>
        <authorList>
            <person name="Dong C."/>
            <person name="Liu R."/>
            <person name="Shao Z."/>
        </authorList>
    </citation>
    <scope>NUCLEOTIDE SEQUENCE [LARGE SCALE GENOMIC DNA]</scope>
    <source>
        <strain evidence="1 2">CSC1P2</strain>
    </source>
</reference>
<organism evidence="1 2">
    <name type="scientific">Thalassospira marina</name>
    <dbReference type="NCBI Taxonomy" id="2048283"/>
    <lineage>
        <taxon>Bacteria</taxon>
        <taxon>Pseudomonadati</taxon>
        <taxon>Pseudomonadota</taxon>
        <taxon>Alphaproteobacteria</taxon>
        <taxon>Rhodospirillales</taxon>
        <taxon>Thalassospiraceae</taxon>
        <taxon>Thalassospira</taxon>
    </lineage>
</organism>
<gene>
    <name evidence="1" type="ORF">COO20_13590</name>
</gene>
<name>A0A2N3KSM8_9PROT</name>
<dbReference type="OrthoDB" id="255432at2"/>
<dbReference type="RefSeq" id="WP_101267404.1">
    <property type="nucleotide sequence ID" value="NZ_NWTK01000008.1"/>
</dbReference>